<dbReference type="AlphaFoldDB" id="A0AA86SUR4"/>
<keyword evidence="2" id="KW-1185">Reference proteome</keyword>
<dbReference type="EMBL" id="OY731403">
    <property type="protein sequence ID" value="CAJ1965532.1"/>
    <property type="molecule type" value="Genomic_DNA"/>
</dbReference>
<dbReference type="Gramene" id="rna-AYBTSS11_LOCUS20890">
    <property type="protein sequence ID" value="CAJ1965532.1"/>
    <property type="gene ID" value="gene-AYBTSS11_LOCUS20890"/>
</dbReference>
<name>A0AA86SUR4_9FABA</name>
<gene>
    <name evidence="1" type="ORF">AYBTSS11_LOCUS20890</name>
</gene>
<protein>
    <submittedName>
        <fullName evidence="1">Uncharacterized protein</fullName>
    </submittedName>
</protein>
<evidence type="ECO:0000313" key="2">
    <source>
        <dbReference type="Proteomes" id="UP001189624"/>
    </source>
</evidence>
<dbReference type="Proteomes" id="UP001189624">
    <property type="component" value="Chromosome 6"/>
</dbReference>
<reference evidence="1" key="1">
    <citation type="submission" date="2023-10" db="EMBL/GenBank/DDBJ databases">
        <authorList>
            <person name="Domelevo Entfellner J.-B."/>
        </authorList>
    </citation>
    <scope>NUCLEOTIDE SEQUENCE</scope>
</reference>
<feature type="non-terminal residue" evidence="1">
    <location>
        <position position="1"/>
    </location>
</feature>
<organism evidence="1 2">
    <name type="scientific">Sphenostylis stenocarpa</name>
    <dbReference type="NCBI Taxonomy" id="92480"/>
    <lineage>
        <taxon>Eukaryota</taxon>
        <taxon>Viridiplantae</taxon>
        <taxon>Streptophyta</taxon>
        <taxon>Embryophyta</taxon>
        <taxon>Tracheophyta</taxon>
        <taxon>Spermatophyta</taxon>
        <taxon>Magnoliopsida</taxon>
        <taxon>eudicotyledons</taxon>
        <taxon>Gunneridae</taxon>
        <taxon>Pentapetalae</taxon>
        <taxon>rosids</taxon>
        <taxon>fabids</taxon>
        <taxon>Fabales</taxon>
        <taxon>Fabaceae</taxon>
        <taxon>Papilionoideae</taxon>
        <taxon>50 kb inversion clade</taxon>
        <taxon>NPAAA clade</taxon>
        <taxon>indigoferoid/millettioid clade</taxon>
        <taxon>Phaseoleae</taxon>
        <taxon>Sphenostylis</taxon>
    </lineage>
</organism>
<proteinExistence type="predicted"/>
<evidence type="ECO:0000313" key="1">
    <source>
        <dbReference type="EMBL" id="CAJ1965532.1"/>
    </source>
</evidence>
<sequence length="90" mass="10368">ILQTEWVSSMVEGAYSTTTFLPHSNVVSSHLIVPCIHSLLGRLVVDVDERVVERVTKLKRKRVSELLLLRVDKKFSIWILRQGFDLPRVL</sequence>
<accession>A0AA86SUR4</accession>